<name>A0A8C9QXF2_SCLFO</name>
<evidence type="ECO:0000313" key="4">
    <source>
        <dbReference type="Proteomes" id="UP000694397"/>
    </source>
</evidence>
<feature type="compositionally biased region" description="Polar residues" evidence="1">
    <location>
        <begin position="117"/>
        <end position="127"/>
    </location>
</feature>
<dbReference type="PANTHER" id="PTHR33667">
    <property type="entry name" value="SI:DKEY-57N24.6"/>
    <property type="match status" value="1"/>
</dbReference>
<dbReference type="PANTHER" id="PTHR33667:SF7">
    <property type="entry name" value="RIKEN CDNA 1810020O05 GENE"/>
    <property type="match status" value="1"/>
</dbReference>
<feature type="compositionally biased region" description="Basic and acidic residues" evidence="1">
    <location>
        <begin position="377"/>
        <end position="393"/>
    </location>
</feature>
<feature type="region of interest" description="Disordered" evidence="1">
    <location>
        <begin position="279"/>
        <end position="300"/>
    </location>
</feature>
<evidence type="ECO:0000256" key="1">
    <source>
        <dbReference type="SAM" id="MobiDB-lite"/>
    </source>
</evidence>
<dbReference type="InterPro" id="IPR027876">
    <property type="entry name" value="DUF4550"/>
</dbReference>
<dbReference type="Pfam" id="PF15084">
    <property type="entry name" value="DUF4550"/>
    <property type="match status" value="1"/>
</dbReference>
<dbReference type="Ensembl" id="ENSSFOT00015001350.2">
    <property type="protein sequence ID" value="ENSSFOP00015001316.1"/>
    <property type="gene ID" value="ENSSFOG00015000944.2"/>
</dbReference>
<feature type="region of interest" description="Disordered" evidence="1">
    <location>
        <begin position="49"/>
        <end position="140"/>
    </location>
</feature>
<accession>A0A8C9QXF2</accession>
<feature type="compositionally biased region" description="Basic and acidic residues" evidence="1">
    <location>
        <begin position="89"/>
        <end position="116"/>
    </location>
</feature>
<dbReference type="Proteomes" id="UP000694397">
    <property type="component" value="Chromosome 22"/>
</dbReference>
<evidence type="ECO:0000259" key="2">
    <source>
        <dbReference type="Pfam" id="PF15084"/>
    </source>
</evidence>
<feature type="compositionally biased region" description="Basic and acidic residues" evidence="1">
    <location>
        <begin position="338"/>
        <end position="347"/>
    </location>
</feature>
<feature type="compositionally biased region" description="Basic and acidic residues" evidence="1">
    <location>
        <begin position="60"/>
        <end position="69"/>
    </location>
</feature>
<evidence type="ECO:0000313" key="3">
    <source>
        <dbReference type="Ensembl" id="ENSSFOP00015001316.1"/>
    </source>
</evidence>
<protein>
    <submittedName>
        <fullName evidence="3">Si:dkey-57n24.6</fullName>
    </submittedName>
</protein>
<feature type="compositionally biased region" description="Basic and acidic residues" evidence="1">
    <location>
        <begin position="131"/>
        <end position="140"/>
    </location>
</feature>
<gene>
    <name evidence="3" type="primary">LOC108929773</name>
</gene>
<feature type="region of interest" description="Disordered" evidence="1">
    <location>
        <begin position="368"/>
        <end position="459"/>
    </location>
</feature>
<feature type="region of interest" description="Disordered" evidence="1">
    <location>
        <begin position="318"/>
        <end position="349"/>
    </location>
</feature>
<organism evidence="3 4">
    <name type="scientific">Scleropages formosus</name>
    <name type="common">Asian bonytongue</name>
    <name type="synonym">Osteoglossum formosum</name>
    <dbReference type="NCBI Taxonomy" id="113540"/>
    <lineage>
        <taxon>Eukaryota</taxon>
        <taxon>Metazoa</taxon>
        <taxon>Chordata</taxon>
        <taxon>Craniata</taxon>
        <taxon>Vertebrata</taxon>
        <taxon>Euteleostomi</taxon>
        <taxon>Actinopterygii</taxon>
        <taxon>Neopterygii</taxon>
        <taxon>Teleostei</taxon>
        <taxon>Osteoglossocephala</taxon>
        <taxon>Osteoglossomorpha</taxon>
        <taxon>Osteoglossiformes</taxon>
        <taxon>Osteoglossidae</taxon>
        <taxon>Scleropages</taxon>
    </lineage>
</organism>
<proteinExistence type="predicted"/>
<reference evidence="3" key="2">
    <citation type="submission" date="2025-08" db="UniProtKB">
        <authorList>
            <consortium name="Ensembl"/>
        </authorList>
    </citation>
    <scope>IDENTIFICATION</scope>
</reference>
<dbReference type="GeneTree" id="ENSGT00390000008330"/>
<reference evidence="3 4" key="1">
    <citation type="submission" date="2019-04" db="EMBL/GenBank/DDBJ databases">
        <authorList>
            <consortium name="Wellcome Sanger Institute Data Sharing"/>
        </authorList>
    </citation>
    <scope>NUCLEOTIDE SEQUENCE [LARGE SCALE GENOMIC DNA]</scope>
</reference>
<feature type="compositionally biased region" description="Polar residues" evidence="1">
    <location>
        <begin position="50"/>
        <end position="59"/>
    </location>
</feature>
<feature type="domain" description="DUF4550" evidence="2">
    <location>
        <begin position="191"/>
        <end position="284"/>
    </location>
</feature>
<feature type="compositionally biased region" description="Polar residues" evidence="1">
    <location>
        <begin position="441"/>
        <end position="458"/>
    </location>
</feature>
<reference evidence="3" key="3">
    <citation type="submission" date="2025-09" db="UniProtKB">
        <authorList>
            <consortium name="Ensembl"/>
        </authorList>
    </citation>
    <scope>IDENTIFICATION</scope>
</reference>
<keyword evidence="4" id="KW-1185">Reference proteome</keyword>
<dbReference type="AlphaFoldDB" id="A0A8C9QXF2"/>
<sequence length="518" mass="57047">MPIPLSRALRQKAIRADDWWALLDFESIRKSGIAGGLRLRIRLYQKQRLSDTMESSNSERGADPRESRTDFAQNNPLADEPECGSASGDEGKKVDDDSQEAERGDKCGTQELHTSEPHVSQAVTNMNAPRCETKSAESKSHEVTLTVSIAMALPQGFSEGEEDPVIAEKSNRKKPKQVLPSGVLEAPKAQSYYRIEFTLLPDDPEPMKFDLVMFGVAAKIYTDNETKVLMPWQEGDQVWLAWSHCVKAAITRDLVLKLASHRVAFRVWDTKDRLSSKARRDRPRTFRLQQGRGGDDADHEGGVKAMVQHLRSVFEMERPKCRPSVKRRRDSAVLDAARPSELDDGSVKAKASAAEVLASERVRTTTALNRDGCSVPEKGRSAHDRSLGCDGQRDGSGANPKGTVRDKEKELPPIAKAAQERSAGNQSSKTHKQQSKADVSALTSSGVRDQPQVVNQKSLSHRNALESAACTENTHKNGVASVELNPVHLLAGMRTALFQSEWGECSAGFPCITNTSHY</sequence>